<dbReference type="STRING" id="1515746.HR45_13665"/>
<name>A0A094LP11_9GAMM</name>
<dbReference type="Proteomes" id="UP000029264">
    <property type="component" value="Unassembled WGS sequence"/>
</dbReference>
<comment type="caution">
    <text evidence="1">The sequence shown here is derived from an EMBL/GenBank/DDBJ whole genome shotgun (WGS) entry which is preliminary data.</text>
</comment>
<dbReference type="EMBL" id="JPEO01000011">
    <property type="protein sequence ID" value="KFZ36848.1"/>
    <property type="molecule type" value="Genomic_DNA"/>
</dbReference>
<keyword evidence="2" id="KW-1185">Reference proteome</keyword>
<sequence length="77" mass="8930">MANHMGFIKSVLSKVLPETLQKSIVKREVRKLVDEKYVFQGELSTQVDELIDRVIEKIGVQDILLIQEIYESVKEKN</sequence>
<organism evidence="1 2">
    <name type="scientific">Shewanella mangrovi</name>
    <dbReference type="NCBI Taxonomy" id="1515746"/>
    <lineage>
        <taxon>Bacteria</taxon>
        <taxon>Pseudomonadati</taxon>
        <taxon>Pseudomonadota</taxon>
        <taxon>Gammaproteobacteria</taxon>
        <taxon>Alteromonadales</taxon>
        <taxon>Shewanellaceae</taxon>
        <taxon>Shewanella</taxon>
    </lineage>
</organism>
<gene>
    <name evidence="1" type="ORF">HR45_13665</name>
</gene>
<protein>
    <submittedName>
        <fullName evidence="1">Uncharacterized protein</fullName>
    </submittedName>
</protein>
<accession>A0A094LP11</accession>
<evidence type="ECO:0000313" key="2">
    <source>
        <dbReference type="Proteomes" id="UP000029264"/>
    </source>
</evidence>
<reference evidence="1 2" key="1">
    <citation type="submission" date="2014-06" db="EMBL/GenBank/DDBJ databases">
        <title>Shewanella sp. YQH10.</title>
        <authorList>
            <person name="Liu Y."/>
            <person name="Zeng R."/>
        </authorList>
    </citation>
    <scope>NUCLEOTIDE SEQUENCE [LARGE SCALE GENOMIC DNA]</scope>
    <source>
        <strain evidence="1 2">YQH10</strain>
    </source>
</reference>
<proteinExistence type="predicted"/>
<evidence type="ECO:0000313" key="1">
    <source>
        <dbReference type="EMBL" id="KFZ36848.1"/>
    </source>
</evidence>
<dbReference type="RefSeq" id="WP_037443765.1">
    <property type="nucleotide sequence ID" value="NZ_JPEO01000011.1"/>
</dbReference>
<dbReference type="AlphaFoldDB" id="A0A094LP11"/>